<gene>
    <name evidence="2" type="ORF">M6B38_221495</name>
</gene>
<dbReference type="AlphaFoldDB" id="A0AAX6DW99"/>
<evidence type="ECO:0000313" key="3">
    <source>
        <dbReference type="Proteomes" id="UP001140949"/>
    </source>
</evidence>
<evidence type="ECO:0000313" key="2">
    <source>
        <dbReference type="EMBL" id="KAJ6796026.1"/>
    </source>
</evidence>
<name>A0AAX6DW99_IRIPA</name>
<accession>A0AAX6DW99</accession>
<comment type="caution">
    <text evidence="2">The sequence shown here is derived from an EMBL/GenBank/DDBJ whole genome shotgun (WGS) entry which is preliminary data.</text>
</comment>
<organism evidence="2 3">
    <name type="scientific">Iris pallida</name>
    <name type="common">Sweet iris</name>
    <dbReference type="NCBI Taxonomy" id="29817"/>
    <lineage>
        <taxon>Eukaryota</taxon>
        <taxon>Viridiplantae</taxon>
        <taxon>Streptophyta</taxon>
        <taxon>Embryophyta</taxon>
        <taxon>Tracheophyta</taxon>
        <taxon>Spermatophyta</taxon>
        <taxon>Magnoliopsida</taxon>
        <taxon>Liliopsida</taxon>
        <taxon>Asparagales</taxon>
        <taxon>Iridaceae</taxon>
        <taxon>Iridoideae</taxon>
        <taxon>Irideae</taxon>
        <taxon>Iris</taxon>
    </lineage>
</organism>
<dbReference type="EMBL" id="JANAVB010041420">
    <property type="protein sequence ID" value="KAJ6796026.1"/>
    <property type="molecule type" value="Genomic_DNA"/>
</dbReference>
<protein>
    <submittedName>
        <fullName evidence="2">Leucine-rich repeat extensin-like protein 3</fullName>
    </submittedName>
</protein>
<feature type="compositionally biased region" description="Low complexity" evidence="1">
    <location>
        <begin position="1"/>
        <end position="11"/>
    </location>
</feature>
<reference evidence="2" key="1">
    <citation type="journal article" date="2023" name="GigaByte">
        <title>Genome assembly of the bearded iris, Iris pallida Lam.</title>
        <authorList>
            <person name="Bruccoleri R.E."/>
            <person name="Oakeley E.J."/>
            <person name="Faust A.M.E."/>
            <person name="Altorfer M."/>
            <person name="Dessus-Babus S."/>
            <person name="Burckhardt D."/>
            <person name="Oertli M."/>
            <person name="Naumann U."/>
            <person name="Petersen F."/>
            <person name="Wong J."/>
        </authorList>
    </citation>
    <scope>NUCLEOTIDE SEQUENCE</scope>
    <source>
        <strain evidence="2">GSM-AAB239-AS_SAM_17_03QT</strain>
    </source>
</reference>
<evidence type="ECO:0000256" key="1">
    <source>
        <dbReference type="SAM" id="MobiDB-lite"/>
    </source>
</evidence>
<feature type="compositionally biased region" description="Pro residues" evidence="1">
    <location>
        <begin position="12"/>
        <end position="39"/>
    </location>
</feature>
<sequence length="244" mass="27038">MAARRPPSLLAGPPPWPGRRPPPPRFPSPLHLTPPPSPQPADHHSNHHFTVITATLSIHPAAVRRAAAPPREWPSPTCPRWRDGRAQPARVGQQLQRTFSRARAALPRRRRPPTGDADPLRGWLSSGRTPGCRPLAANVLRDAPSRRFVRFARRPVVTSSKTTLKSRPVAATSRSFSRRSDRWIGDFFAPSQSRFAGPTSSAYISSTAAPFGVLPVPVRSWTLWLQWDPSILISCSGYRGEYIL</sequence>
<feature type="region of interest" description="Disordered" evidence="1">
    <location>
        <begin position="63"/>
        <end position="127"/>
    </location>
</feature>
<proteinExistence type="predicted"/>
<reference evidence="2" key="2">
    <citation type="submission" date="2023-04" db="EMBL/GenBank/DDBJ databases">
        <authorList>
            <person name="Bruccoleri R.E."/>
            <person name="Oakeley E.J."/>
            <person name="Faust A.-M."/>
            <person name="Dessus-Babus S."/>
            <person name="Altorfer M."/>
            <person name="Burckhardt D."/>
            <person name="Oertli M."/>
            <person name="Naumann U."/>
            <person name="Petersen F."/>
            <person name="Wong J."/>
        </authorList>
    </citation>
    <scope>NUCLEOTIDE SEQUENCE</scope>
    <source>
        <strain evidence="2">GSM-AAB239-AS_SAM_17_03QT</strain>
        <tissue evidence="2">Leaf</tissue>
    </source>
</reference>
<keyword evidence="3" id="KW-1185">Reference proteome</keyword>
<feature type="region of interest" description="Disordered" evidence="1">
    <location>
        <begin position="1"/>
        <end position="45"/>
    </location>
</feature>
<dbReference type="Proteomes" id="UP001140949">
    <property type="component" value="Unassembled WGS sequence"/>
</dbReference>